<protein>
    <recommendedName>
        <fullName evidence="1">GAG-pre-integrase domain-containing protein</fullName>
    </recommendedName>
</protein>
<reference evidence="2" key="1">
    <citation type="submission" date="2018-05" db="EMBL/GenBank/DDBJ databases">
        <title>Draft genome of Mucuna pruriens seed.</title>
        <authorList>
            <person name="Nnadi N.E."/>
            <person name="Vos R."/>
            <person name="Hasami M.H."/>
            <person name="Devisetty U.K."/>
            <person name="Aguiy J.C."/>
        </authorList>
    </citation>
    <scope>NUCLEOTIDE SEQUENCE [LARGE SCALE GENOMIC DNA]</scope>
    <source>
        <strain evidence="2">JCA_2017</strain>
    </source>
</reference>
<proteinExistence type="predicted"/>
<keyword evidence="3" id="KW-1185">Reference proteome</keyword>
<dbReference type="EMBL" id="QJKJ01007895">
    <property type="protein sequence ID" value="RDX81572.1"/>
    <property type="molecule type" value="Genomic_DNA"/>
</dbReference>
<dbReference type="AlphaFoldDB" id="A0A371FTG3"/>
<dbReference type="Pfam" id="PF13976">
    <property type="entry name" value="gag_pre-integrs"/>
    <property type="match status" value="1"/>
</dbReference>
<evidence type="ECO:0000313" key="3">
    <source>
        <dbReference type="Proteomes" id="UP000257109"/>
    </source>
</evidence>
<feature type="domain" description="GAG-pre-integrase" evidence="1">
    <location>
        <begin position="17"/>
        <end position="86"/>
    </location>
</feature>
<dbReference type="OrthoDB" id="1751476at2759"/>
<dbReference type="InterPro" id="IPR025724">
    <property type="entry name" value="GAG-pre-integrase_dom"/>
</dbReference>
<accession>A0A371FTG3</accession>
<evidence type="ECO:0000259" key="1">
    <source>
        <dbReference type="Pfam" id="PF13976"/>
    </source>
</evidence>
<gene>
    <name evidence="2" type="ORF">CR513_37731</name>
</gene>
<feature type="non-terminal residue" evidence="2">
    <location>
        <position position="1"/>
    </location>
</feature>
<organism evidence="2 3">
    <name type="scientific">Mucuna pruriens</name>
    <name type="common">Velvet bean</name>
    <name type="synonym">Dolichos pruriens</name>
    <dbReference type="NCBI Taxonomy" id="157652"/>
    <lineage>
        <taxon>Eukaryota</taxon>
        <taxon>Viridiplantae</taxon>
        <taxon>Streptophyta</taxon>
        <taxon>Embryophyta</taxon>
        <taxon>Tracheophyta</taxon>
        <taxon>Spermatophyta</taxon>
        <taxon>Magnoliopsida</taxon>
        <taxon>eudicotyledons</taxon>
        <taxon>Gunneridae</taxon>
        <taxon>Pentapetalae</taxon>
        <taxon>rosids</taxon>
        <taxon>fabids</taxon>
        <taxon>Fabales</taxon>
        <taxon>Fabaceae</taxon>
        <taxon>Papilionoideae</taxon>
        <taxon>50 kb inversion clade</taxon>
        <taxon>NPAAA clade</taxon>
        <taxon>indigoferoid/millettioid clade</taxon>
        <taxon>Phaseoleae</taxon>
        <taxon>Mucuna</taxon>
    </lineage>
</organism>
<name>A0A371FTG3_MUCPR</name>
<dbReference type="Proteomes" id="UP000257109">
    <property type="component" value="Unassembled WGS sequence"/>
</dbReference>
<evidence type="ECO:0000313" key="2">
    <source>
        <dbReference type="EMBL" id="RDX81572.1"/>
    </source>
</evidence>
<sequence>MVDAALEGEDDDEENNIYKINLTYLTNQSVTCLVSINNYQWTWHKKLGHASLRLISKLRKHNLVGGLPSLVYKAYLLRDACQKGKQVRGLFESKIIVSTSRSLELLHIDLFGPTKLLL</sequence>
<comment type="caution">
    <text evidence="2">The sequence shown here is derived from an EMBL/GenBank/DDBJ whole genome shotgun (WGS) entry which is preliminary data.</text>
</comment>